<sequence length="161" mass="17196">VAEAPMTYDGGFTSVALAKSAYAPEESIRIIVKVWTWTSARWLDIAWGSLIIAYDTAGRELTRVAASHLAVPGVDDYETYDVDLNLGKQPPEGLSGRLELWCEGSPAVKVAETQFSVPVIGEEEEEEEEVPAVPNWVPWAIGGGAVALLAVVGVVAATRKG</sequence>
<keyword evidence="1" id="KW-0812">Transmembrane</keyword>
<accession>X1RTD5</accession>
<reference evidence="2" key="1">
    <citation type="journal article" date="2014" name="Front. Microbiol.">
        <title>High frequency of phylogenetically diverse reductive dehalogenase-homologous genes in deep subseafloor sedimentary metagenomes.</title>
        <authorList>
            <person name="Kawai M."/>
            <person name="Futagami T."/>
            <person name="Toyoda A."/>
            <person name="Takaki Y."/>
            <person name="Nishi S."/>
            <person name="Hori S."/>
            <person name="Arai W."/>
            <person name="Tsubouchi T."/>
            <person name="Morono Y."/>
            <person name="Uchiyama I."/>
            <person name="Ito T."/>
            <person name="Fujiyama A."/>
            <person name="Inagaki F."/>
            <person name="Takami H."/>
        </authorList>
    </citation>
    <scope>NUCLEOTIDE SEQUENCE</scope>
    <source>
        <strain evidence="2">Expedition CK06-06</strain>
    </source>
</reference>
<protein>
    <submittedName>
        <fullName evidence="2">Uncharacterized protein</fullName>
    </submittedName>
</protein>
<keyword evidence="1" id="KW-0472">Membrane</keyword>
<dbReference type="AlphaFoldDB" id="X1RTD5"/>
<organism evidence="2">
    <name type="scientific">marine sediment metagenome</name>
    <dbReference type="NCBI Taxonomy" id="412755"/>
    <lineage>
        <taxon>unclassified sequences</taxon>
        <taxon>metagenomes</taxon>
        <taxon>ecological metagenomes</taxon>
    </lineage>
</organism>
<name>X1RTD5_9ZZZZ</name>
<dbReference type="EMBL" id="BARW01012421">
    <property type="protein sequence ID" value="GAI83977.1"/>
    <property type="molecule type" value="Genomic_DNA"/>
</dbReference>
<evidence type="ECO:0000313" key="2">
    <source>
        <dbReference type="EMBL" id="GAI83977.1"/>
    </source>
</evidence>
<keyword evidence="1" id="KW-1133">Transmembrane helix</keyword>
<feature type="transmembrane region" description="Helical" evidence="1">
    <location>
        <begin position="136"/>
        <end position="157"/>
    </location>
</feature>
<feature type="non-terminal residue" evidence="2">
    <location>
        <position position="1"/>
    </location>
</feature>
<gene>
    <name evidence="2" type="ORF">S12H4_23399</name>
</gene>
<proteinExistence type="predicted"/>
<comment type="caution">
    <text evidence="2">The sequence shown here is derived from an EMBL/GenBank/DDBJ whole genome shotgun (WGS) entry which is preliminary data.</text>
</comment>
<evidence type="ECO:0000256" key="1">
    <source>
        <dbReference type="SAM" id="Phobius"/>
    </source>
</evidence>